<dbReference type="SMART" id="SM00493">
    <property type="entry name" value="TOPRIM"/>
    <property type="match status" value="1"/>
</dbReference>
<dbReference type="PRINTS" id="PR00417">
    <property type="entry name" value="PRTPISMRASEI"/>
</dbReference>
<dbReference type="PROSITE" id="PS00396">
    <property type="entry name" value="TOPO_IA_1"/>
    <property type="match status" value="1"/>
</dbReference>
<dbReference type="PROSITE" id="PS52039">
    <property type="entry name" value="TOPO_IA_2"/>
    <property type="match status" value="1"/>
</dbReference>
<dbReference type="Gene3D" id="3.40.50.140">
    <property type="match status" value="1"/>
</dbReference>
<dbReference type="InterPro" id="IPR034149">
    <property type="entry name" value="TOPRIM_TopoI"/>
</dbReference>
<feature type="site" description="Interaction with DNA" evidence="8">
    <location>
        <position position="35"/>
    </location>
</feature>
<evidence type="ECO:0000256" key="8">
    <source>
        <dbReference type="HAMAP-Rule" id="MF_00952"/>
    </source>
</evidence>
<feature type="site" description="Interaction with DNA" evidence="8">
    <location>
        <position position="156"/>
    </location>
</feature>
<evidence type="ECO:0000313" key="12">
    <source>
        <dbReference type="Proteomes" id="UP000541425"/>
    </source>
</evidence>
<keyword evidence="4" id="KW-0460">Magnesium</keyword>
<keyword evidence="5 8" id="KW-0799">Topoisomerase</keyword>
<sequence>MSDPKNLVIVESPAKAKTIERFLGKDFKVMSSFGHIRDLKKKNFGVDLKSFEPQYEIPADKKNIVKELRAQAKKAETIWLASDEDREGEAISWHLAEILELDPKKANRIVFHEITKSAILNALEHPRNVDLNLVDAQQARRVLDRLVGFKLSPVLWRKVRPSLSAGRVQSVAVRLIVEREREIQNFETHASYAVSALFELPDGASLKATLRSHFNTKEEAHAFLESCKSAEFRIDSITTRPTKRTPAPPFTTSTLQQDAARKLGFPVAQTMRVAQGLYERGLITYMRTDSMNLSDLCLNTCGPVIEAMAGKEYHKRRTYHTSAKGAQEAHEAIRPTHMDNEEITGTAQEKRLYSLIWKRTIACQMADAELEKTTVEISISTQAGENFVSTGEVVKFDGFLRVYRESHDEDNNEDEEHLLPKMSEGDVLKRQEIVAQERFTSAPLRYNEASLVHKLEELGIGRPSTYAPTISTIQQREYVAKGDKTGNKRKVNVLKLKDNRISESNPQETFGSEKKKLFPTDIGLVVNDFLTQFFPEIMDYNFTAKVEKDFDNVAEGKENWHELMRNFYASFEPQVEKILNEKTEHKVGERELGIDPKTGKTISVKIGRFGPMVQLGTADESEKPLFASLHADQSIETITLEEALDLFKLPRTLGEFEDSPVVVNTGRFGPYVLHNKKFSSIPKGEDPLDVTLERAIEIIQEKREDEAKRHILTFEAEGIEVLNGRFGPFIKFEGKNYKIPKAQHETAAKLTLEDCKKIIEAESSKPAKTTSRRTRR</sequence>
<dbReference type="InterPro" id="IPR005733">
    <property type="entry name" value="TopoI_bac-type"/>
</dbReference>
<comment type="catalytic activity">
    <reaction evidence="1 8">
        <text>ATP-independent breakage of single-stranded DNA, followed by passage and rejoining.</text>
        <dbReference type="EC" id="5.6.2.1"/>
    </reaction>
</comment>
<name>A0A7W5UDE9_9BACT</name>
<dbReference type="Gene3D" id="2.70.20.10">
    <property type="entry name" value="Topoisomerase I, domain 3"/>
    <property type="match status" value="1"/>
</dbReference>
<dbReference type="SMART" id="SM00437">
    <property type="entry name" value="TOP1Ac"/>
    <property type="match status" value="1"/>
</dbReference>
<dbReference type="GO" id="GO:0003677">
    <property type="term" value="F:DNA binding"/>
    <property type="evidence" value="ECO:0007669"/>
    <property type="project" value="UniProtKB-KW"/>
</dbReference>
<feature type="site" description="Interaction with DNA" evidence="8">
    <location>
        <position position="141"/>
    </location>
</feature>
<feature type="site" description="Interaction with DNA" evidence="8">
    <location>
        <position position="144"/>
    </location>
</feature>
<keyword evidence="7 8" id="KW-0413">Isomerase</keyword>
<dbReference type="SUPFAM" id="SSF56712">
    <property type="entry name" value="Prokaryotic type I DNA topoisomerase"/>
    <property type="match status" value="1"/>
</dbReference>
<dbReference type="InterPro" id="IPR025589">
    <property type="entry name" value="Toprim_C_rpt"/>
</dbReference>
<dbReference type="Pfam" id="PF01131">
    <property type="entry name" value="Topoisom_bac"/>
    <property type="match status" value="2"/>
</dbReference>
<feature type="site" description="Interaction with DNA" evidence="8">
    <location>
        <position position="140"/>
    </location>
</feature>
<evidence type="ECO:0000256" key="7">
    <source>
        <dbReference type="ARBA" id="ARBA00023235"/>
    </source>
</evidence>
<dbReference type="GO" id="GO:0046872">
    <property type="term" value="F:metal ion binding"/>
    <property type="evidence" value="ECO:0007669"/>
    <property type="project" value="UniProtKB-KW"/>
</dbReference>
<dbReference type="InterPro" id="IPR000380">
    <property type="entry name" value="Topo_IA"/>
</dbReference>
<dbReference type="InterPro" id="IPR003601">
    <property type="entry name" value="Topo_IA_2"/>
</dbReference>
<dbReference type="Pfam" id="PF13368">
    <property type="entry name" value="Toprim_C_rpt"/>
    <property type="match status" value="3"/>
</dbReference>
<evidence type="ECO:0000256" key="3">
    <source>
        <dbReference type="ARBA" id="ARBA00022723"/>
    </source>
</evidence>
<dbReference type="AlphaFoldDB" id="A0A7W5UDE9"/>
<dbReference type="SMART" id="SM00436">
    <property type="entry name" value="TOP1Bc"/>
    <property type="match status" value="1"/>
</dbReference>
<dbReference type="PANTHER" id="PTHR42785">
    <property type="entry name" value="DNA TOPOISOMERASE, TYPE IA, CORE"/>
    <property type="match status" value="1"/>
</dbReference>
<evidence type="ECO:0000259" key="9">
    <source>
        <dbReference type="PROSITE" id="PS50880"/>
    </source>
</evidence>
<evidence type="ECO:0000256" key="2">
    <source>
        <dbReference type="ARBA" id="ARBA00009446"/>
    </source>
</evidence>
<evidence type="ECO:0000313" key="11">
    <source>
        <dbReference type="EMBL" id="MBB3702003.1"/>
    </source>
</evidence>
<dbReference type="PROSITE" id="PS50880">
    <property type="entry name" value="TOPRIM"/>
    <property type="match status" value="1"/>
</dbReference>
<feature type="region of interest" description="Interaction with DNA" evidence="8">
    <location>
        <begin position="164"/>
        <end position="169"/>
    </location>
</feature>
<feature type="domain" description="Topo IA-type catalytic" evidence="10">
    <location>
        <begin position="130"/>
        <end position="575"/>
    </location>
</feature>
<dbReference type="PANTHER" id="PTHR42785:SF1">
    <property type="entry name" value="DNA TOPOISOMERASE"/>
    <property type="match status" value="1"/>
</dbReference>
<evidence type="ECO:0000259" key="10">
    <source>
        <dbReference type="PROSITE" id="PS52039"/>
    </source>
</evidence>
<proteinExistence type="inferred from homology"/>
<dbReference type="Pfam" id="PF01751">
    <property type="entry name" value="Toprim"/>
    <property type="match status" value="1"/>
</dbReference>
<keyword evidence="3" id="KW-0479">Metal-binding</keyword>
<gene>
    <name evidence="8" type="primary">topA</name>
    <name evidence="11" type="ORF">FHS60_000456</name>
</gene>
<evidence type="ECO:0000256" key="1">
    <source>
        <dbReference type="ARBA" id="ARBA00000213"/>
    </source>
</evidence>
<comment type="function">
    <text evidence="8">Releases the supercoiling and torsional tension of DNA, which is introduced during the DNA replication and transcription, by transiently cleaving and rejoining one strand of the DNA duplex. Introduces a single-strand break via transesterification at a target site in duplex DNA. The scissile phosphodiester is attacked by the catalytic tyrosine of the enzyme, resulting in the formation of a DNA-(5'-phosphotyrosyl)-enzyme intermediate and the expulsion of a 3'-OH DNA strand. The free DNA strand then undergoes passage around the unbroken strand, thus removing DNA supercoils. Finally, in the religation step, the DNA 3'-OH attacks the covalent intermediate to expel the active-site tyrosine and restore the DNA phosphodiester backbone.</text>
</comment>
<comment type="caution">
    <text evidence="11">The sequence shown here is derived from an EMBL/GenBank/DDBJ whole genome shotgun (WGS) entry which is preliminary data.</text>
</comment>
<dbReference type="InterPro" id="IPR013826">
    <property type="entry name" value="Topo_IA_cen_sub3"/>
</dbReference>
<dbReference type="InterPro" id="IPR013824">
    <property type="entry name" value="Topo_IA_cen_sub1"/>
</dbReference>
<dbReference type="InterPro" id="IPR023405">
    <property type="entry name" value="Topo_IA_core_domain"/>
</dbReference>
<dbReference type="EC" id="5.6.2.1" evidence="8"/>
<dbReference type="EMBL" id="JACICA010000002">
    <property type="protein sequence ID" value="MBB3702003.1"/>
    <property type="molecule type" value="Genomic_DNA"/>
</dbReference>
<dbReference type="Proteomes" id="UP000541425">
    <property type="component" value="Unassembled WGS sequence"/>
</dbReference>
<dbReference type="Gene3D" id="1.10.290.10">
    <property type="entry name" value="Topoisomerase I, domain 4"/>
    <property type="match status" value="1"/>
</dbReference>
<dbReference type="GO" id="GO:0003917">
    <property type="term" value="F:DNA topoisomerase type I (single strand cut, ATP-independent) activity"/>
    <property type="evidence" value="ECO:0007669"/>
    <property type="project" value="UniProtKB-UniRule"/>
</dbReference>
<dbReference type="InterPro" id="IPR013825">
    <property type="entry name" value="Topo_IA_cen_sub2"/>
</dbReference>
<organism evidence="11 12">
    <name type="scientific">Alloprevotella rava</name>
    <dbReference type="NCBI Taxonomy" id="671218"/>
    <lineage>
        <taxon>Bacteria</taxon>
        <taxon>Pseudomonadati</taxon>
        <taxon>Bacteroidota</taxon>
        <taxon>Bacteroidia</taxon>
        <taxon>Bacteroidales</taxon>
        <taxon>Prevotellaceae</taxon>
        <taxon>Alloprevotella</taxon>
    </lineage>
</organism>
<accession>A0A7W5UDE9</accession>
<keyword evidence="6 8" id="KW-0238">DNA-binding</keyword>
<comment type="subunit">
    <text evidence="8">Monomer.</text>
</comment>
<dbReference type="NCBIfam" id="TIGR01051">
    <property type="entry name" value="topA_bact"/>
    <property type="match status" value="1"/>
</dbReference>
<comment type="caution">
    <text evidence="8">Lacks conserved residue(s) required for the propagation of feature annotation.</text>
</comment>
<reference evidence="11 12" key="1">
    <citation type="submission" date="2020-08" db="EMBL/GenBank/DDBJ databases">
        <title>Genomic Encyclopedia of Type Strains, Phase IV (KMG-IV): sequencing the most valuable type-strain genomes for metagenomic binning, comparative biology and taxonomic classification.</title>
        <authorList>
            <person name="Goeker M."/>
        </authorList>
    </citation>
    <scope>NUCLEOTIDE SEQUENCE [LARGE SCALE GENOMIC DNA]</scope>
    <source>
        <strain evidence="11 12">DSM 22548</strain>
    </source>
</reference>
<dbReference type="RefSeq" id="WP_183694395.1">
    <property type="nucleotide sequence ID" value="NZ_JACICA010000002.1"/>
</dbReference>
<comment type="similarity">
    <text evidence="2 8">Belongs to the type IA topoisomerase family.</text>
</comment>
<feature type="active site" description="O-(5'-phospho-DNA)-tyrosine intermediate" evidence="8">
    <location>
        <position position="285"/>
    </location>
</feature>
<dbReference type="InterPro" id="IPR023406">
    <property type="entry name" value="Topo_IA_AS"/>
</dbReference>
<evidence type="ECO:0000256" key="5">
    <source>
        <dbReference type="ARBA" id="ARBA00023029"/>
    </source>
</evidence>
<dbReference type="InterPro" id="IPR006171">
    <property type="entry name" value="TOPRIM_dom"/>
</dbReference>
<dbReference type="CDD" id="cd00186">
    <property type="entry name" value="TOP1Ac"/>
    <property type="match status" value="1"/>
</dbReference>
<dbReference type="GO" id="GO:0006265">
    <property type="term" value="P:DNA topological change"/>
    <property type="evidence" value="ECO:0007669"/>
    <property type="project" value="UniProtKB-UniRule"/>
</dbReference>
<feature type="site" description="Interaction with DNA" evidence="8">
    <location>
        <position position="287"/>
    </location>
</feature>
<protein>
    <recommendedName>
        <fullName evidence="8">DNA topoisomerase 1</fullName>
        <ecNumber evidence="8">5.6.2.1</ecNumber>
    </recommendedName>
    <alternativeName>
        <fullName evidence="8">DNA topoisomerase I</fullName>
    </alternativeName>
</protein>
<dbReference type="Gene3D" id="1.10.460.10">
    <property type="entry name" value="Topoisomerase I, domain 2"/>
    <property type="match status" value="2"/>
</dbReference>
<dbReference type="InterPro" id="IPR003602">
    <property type="entry name" value="Topo_IA_DNA-bd_dom"/>
</dbReference>
<evidence type="ECO:0000256" key="4">
    <source>
        <dbReference type="ARBA" id="ARBA00022842"/>
    </source>
</evidence>
<dbReference type="InterPro" id="IPR013497">
    <property type="entry name" value="Topo_IA_cen"/>
</dbReference>
<dbReference type="CDD" id="cd03363">
    <property type="entry name" value="TOPRIM_TopoIA_TopoI"/>
    <property type="match status" value="1"/>
</dbReference>
<feature type="site" description="Interaction with DNA" evidence="8">
    <location>
        <position position="476"/>
    </location>
</feature>
<evidence type="ECO:0000256" key="6">
    <source>
        <dbReference type="ARBA" id="ARBA00023125"/>
    </source>
</evidence>
<dbReference type="HAMAP" id="MF_00952">
    <property type="entry name" value="Topoisom_1_prok"/>
    <property type="match status" value="1"/>
</dbReference>
<feature type="domain" description="Toprim" evidence="9">
    <location>
        <begin position="5"/>
        <end position="114"/>
    </location>
</feature>
<dbReference type="InterPro" id="IPR028612">
    <property type="entry name" value="Topoisom_1_IA"/>
</dbReference>